<comment type="caution">
    <text evidence="1">The sequence shown here is derived from an EMBL/GenBank/DDBJ whole genome shotgun (WGS) entry which is preliminary data.</text>
</comment>
<name>A0A1X3GRG4_9BRAD</name>
<dbReference type="RefSeq" id="WP_085357900.1">
    <property type="nucleotide sequence ID" value="NZ_NAFC01000158.1"/>
</dbReference>
<dbReference type="Proteomes" id="UP000193553">
    <property type="component" value="Unassembled WGS sequence"/>
</dbReference>
<dbReference type="AlphaFoldDB" id="A0A1X3GRG4"/>
<reference evidence="1 2" key="1">
    <citation type="submission" date="2017-03" db="EMBL/GenBank/DDBJ databases">
        <title>Whole genome sequences of fourteen strains of Bradyrhizobium canariense and one strain of Bradyrhizobium japonicum isolated from Lupinus (Papilionoideae: Genisteae) species in Algeria.</title>
        <authorList>
            <person name="Crovadore J."/>
            <person name="Chekireb D."/>
            <person name="Brachmann A."/>
            <person name="Chablais R."/>
            <person name="Cochard B."/>
            <person name="Lefort F."/>
        </authorList>
    </citation>
    <scope>NUCLEOTIDE SEQUENCE [LARGE SCALE GENOMIC DNA]</scope>
    <source>
        <strain evidence="1 2">UBMA195</strain>
    </source>
</reference>
<protein>
    <submittedName>
        <fullName evidence="1">Uncharacterized protein</fullName>
    </submittedName>
</protein>
<evidence type="ECO:0000313" key="2">
    <source>
        <dbReference type="Proteomes" id="UP000193553"/>
    </source>
</evidence>
<dbReference type="OrthoDB" id="8255580at2"/>
<gene>
    <name evidence="1" type="ORF">BSZ18_05555</name>
</gene>
<sequence length="127" mass="14850">MNRFTPGRLFKSRGRPYQILGTKDHWTRDGRYVEMIRYQSVCAETGCERTFRALSTKSRIRKGQLNKRCELHHAPGIPVPIKKVRKKRPKARLKKPTAAALLRARRERAVQRAILAVQRVQRPSYLD</sequence>
<evidence type="ECO:0000313" key="1">
    <source>
        <dbReference type="EMBL" id="OSJ16768.1"/>
    </source>
</evidence>
<dbReference type="EMBL" id="NAFI01000147">
    <property type="protein sequence ID" value="OSJ16768.1"/>
    <property type="molecule type" value="Genomic_DNA"/>
</dbReference>
<proteinExistence type="predicted"/>
<accession>A0A1X3GRG4</accession>
<organism evidence="1 2">
    <name type="scientific">Bradyrhizobium canariense</name>
    <dbReference type="NCBI Taxonomy" id="255045"/>
    <lineage>
        <taxon>Bacteria</taxon>
        <taxon>Pseudomonadati</taxon>
        <taxon>Pseudomonadota</taxon>
        <taxon>Alphaproteobacteria</taxon>
        <taxon>Hyphomicrobiales</taxon>
        <taxon>Nitrobacteraceae</taxon>
        <taxon>Bradyrhizobium</taxon>
    </lineage>
</organism>